<reference evidence="9" key="2">
    <citation type="submission" date="2023-04" db="EMBL/GenBank/DDBJ databases">
        <authorList>
            <person name="Beletskiy A.V."/>
            <person name="Mardanov A.V."/>
            <person name="Ravin N.V."/>
        </authorList>
    </citation>
    <scope>NUCLEOTIDE SEQUENCE</scope>
    <source>
        <strain evidence="9">GKL-01</strain>
    </source>
</reference>
<dbReference type="SMART" id="SM00421">
    <property type="entry name" value="HTH_LUXR"/>
    <property type="match status" value="1"/>
</dbReference>
<gene>
    <name evidence="9" type="ORF">QJT80_07150</name>
</gene>
<feature type="modified residue" description="4-aspartylphosphate" evidence="6">
    <location>
        <position position="61"/>
    </location>
</feature>
<dbReference type="PANTHER" id="PTHR44688:SF16">
    <property type="entry name" value="DNA-BINDING TRANSCRIPTIONAL ACTIVATOR DEVR_DOSR"/>
    <property type="match status" value="1"/>
</dbReference>
<evidence type="ECO:0000256" key="4">
    <source>
        <dbReference type="ARBA" id="ARBA00023125"/>
    </source>
</evidence>
<dbReference type="SUPFAM" id="SSF52172">
    <property type="entry name" value="CheY-like"/>
    <property type="match status" value="1"/>
</dbReference>
<dbReference type="PANTHER" id="PTHR44688">
    <property type="entry name" value="DNA-BINDING TRANSCRIPTIONAL ACTIVATOR DEVR_DOSR"/>
    <property type="match status" value="1"/>
</dbReference>
<feature type="domain" description="Response regulatory" evidence="8">
    <location>
        <begin position="12"/>
        <end position="126"/>
    </location>
</feature>
<keyword evidence="2" id="KW-0902">Two-component regulatory system</keyword>
<keyword evidence="5" id="KW-0804">Transcription</keyword>
<evidence type="ECO:0000256" key="6">
    <source>
        <dbReference type="PROSITE-ProRule" id="PRU00169"/>
    </source>
</evidence>
<dbReference type="Pfam" id="PF00072">
    <property type="entry name" value="Response_reg"/>
    <property type="match status" value="1"/>
</dbReference>
<keyword evidence="4" id="KW-0238">DNA-binding</keyword>
<feature type="domain" description="HTH luxR-type" evidence="7">
    <location>
        <begin position="142"/>
        <end position="207"/>
    </location>
</feature>
<dbReference type="GO" id="GO:0003677">
    <property type="term" value="F:DNA binding"/>
    <property type="evidence" value="ECO:0007669"/>
    <property type="project" value="UniProtKB-KW"/>
</dbReference>
<evidence type="ECO:0000259" key="8">
    <source>
        <dbReference type="PROSITE" id="PS50110"/>
    </source>
</evidence>
<dbReference type="FunFam" id="3.40.50.2300:FF:000018">
    <property type="entry name" value="DNA-binding transcriptional regulator NtrC"/>
    <property type="match status" value="1"/>
</dbReference>
<accession>A0AA95H8I6</accession>
<dbReference type="InterPro" id="IPR011006">
    <property type="entry name" value="CheY-like_superfamily"/>
</dbReference>
<evidence type="ECO:0000256" key="1">
    <source>
        <dbReference type="ARBA" id="ARBA00022553"/>
    </source>
</evidence>
<dbReference type="GO" id="GO:0006355">
    <property type="term" value="P:regulation of DNA-templated transcription"/>
    <property type="evidence" value="ECO:0007669"/>
    <property type="project" value="InterPro"/>
</dbReference>
<dbReference type="Pfam" id="PF00196">
    <property type="entry name" value="GerE"/>
    <property type="match status" value="1"/>
</dbReference>
<dbReference type="PRINTS" id="PR00038">
    <property type="entry name" value="HTHLUXR"/>
</dbReference>
<evidence type="ECO:0000256" key="3">
    <source>
        <dbReference type="ARBA" id="ARBA00023015"/>
    </source>
</evidence>
<dbReference type="InterPro" id="IPR036388">
    <property type="entry name" value="WH-like_DNA-bd_sf"/>
</dbReference>
<protein>
    <submittedName>
        <fullName evidence="9">Response regulator</fullName>
    </submittedName>
</protein>
<dbReference type="CDD" id="cd06170">
    <property type="entry name" value="LuxR_C_like"/>
    <property type="match status" value="1"/>
</dbReference>
<dbReference type="EMBL" id="CP124755">
    <property type="protein sequence ID" value="WGZ92255.1"/>
    <property type="molecule type" value="Genomic_DNA"/>
</dbReference>
<keyword evidence="3" id="KW-0805">Transcription regulation</keyword>
<dbReference type="Proteomes" id="UP001300672">
    <property type="component" value="Chromosome"/>
</dbReference>
<dbReference type="PROSITE" id="PS50110">
    <property type="entry name" value="RESPONSE_REGULATORY"/>
    <property type="match status" value="1"/>
</dbReference>
<evidence type="ECO:0000313" key="9">
    <source>
        <dbReference type="EMBL" id="WGZ92255.1"/>
    </source>
</evidence>
<evidence type="ECO:0000256" key="5">
    <source>
        <dbReference type="ARBA" id="ARBA00023163"/>
    </source>
</evidence>
<reference evidence="9" key="1">
    <citation type="journal article" date="2023" name="Int. J. Mol. Sci.">
        <title>Metagenomics Revealed a New Genus 'Candidatus Thiocaldithrix dubininis' gen. nov., sp. nov. and a New Species 'Candidatus Thiothrix putei' sp. nov. in the Family Thiotrichaceae, Some Members of Which Have Traits of Both Na+- and H+-Motive Energetics.</title>
        <authorList>
            <person name="Ravin N.V."/>
            <person name="Muntyan M.S."/>
            <person name="Smolyakov D.D."/>
            <person name="Rudenko T.S."/>
            <person name="Beletsky A.V."/>
            <person name="Mardanov A.V."/>
            <person name="Grabovich M.Y."/>
        </authorList>
    </citation>
    <scope>NUCLEOTIDE SEQUENCE</scope>
    <source>
        <strain evidence="9">GKL-01</strain>
    </source>
</reference>
<dbReference type="GO" id="GO:0000160">
    <property type="term" value="P:phosphorelay signal transduction system"/>
    <property type="evidence" value="ECO:0007669"/>
    <property type="project" value="UniProtKB-KW"/>
</dbReference>
<organism evidence="9">
    <name type="scientific">Candidatus Thiocaldithrix dubininis</name>
    <dbReference type="NCBI Taxonomy" id="3080823"/>
    <lineage>
        <taxon>Bacteria</taxon>
        <taxon>Pseudomonadati</taxon>
        <taxon>Pseudomonadota</taxon>
        <taxon>Gammaproteobacteria</taxon>
        <taxon>Thiotrichales</taxon>
        <taxon>Thiotrichaceae</taxon>
        <taxon>Candidatus Thiocaldithrix</taxon>
    </lineage>
</organism>
<dbReference type="SMART" id="SM00448">
    <property type="entry name" value="REC"/>
    <property type="match status" value="1"/>
</dbReference>
<dbReference type="KEGG" id="tdu:QJT80_07150"/>
<keyword evidence="1 6" id="KW-0597">Phosphoprotein</keyword>
<sequence length="218" mass="25048">MSYHPTMNYAPTVFIVDDDPAVRDSLRWLLESMRLKVITFDSAEAFLKFYNIHMIGCLVLDVRMPGMSGLQLQQYLTKQKYCLPIIFITGHGDIPMAVRAMQSGALFFLEKPFEDQILLDYVNEALVLDKNNQQARIRLTTTQARIANLTEREREVLDLVTNNHSNKEIAEKLGVSIKTVEFHRSHMMEKMHAQSLIDLVNMLREVELAGKWGDAPSY</sequence>
<dbReference type="CDD" id="cd17537">
    <property type="entry name" value="REC_FixJ"/>
    <property type="match status" value="1"/>
</dbReference>
<dbReference type="AlphaFoldDB" id="A0AA95H8I6"/>
<name>A0AA95H8I6_9GAMM</name>
<evidence type="ECO:0000259" key="7">
    <source>
        <dbReference type="PROSITE" id="PS50043"/>
    </source>
</evidence>
<dbReference type="InterPro" id="IPR001789">
    <property type="entry name" value="Sig_transdc_resp-reg_receiver"/>
</dbReference>
<dbReference type="Gene3D" id="3.40.50.2300">
    <property type="match status" value="1"/>
</dbReference>
<dbReference type="PROSITE" id="PS50043">
    <property type="entry name" value="HTH_LUXR_2"/>
    <property type="match status" value="1"/>
</dbReference>
<dbReference type="InterPro" id="IPR000792">
    <property type="entry name" value="Tscrpt_reg_LuxR_C"/>
</dbReference>
<evidence type="ECO:0000256" key="2">
    <source>
        <dbReference type="ARBA" id="ARBA00023012"/>
    </source>
</evidence>
<proteinExistence type="predicted"/>
<dbReference type="Gene3D" id="1.10.10.10">
    <property type="entry name" value="Winged helix-like DNA-binding domain superfamily/Winged helix DNA-binding domain"/>
    <property type="match status" value="1"/>
</dbReference>